<dbReference type="InterPro" id="IPR039422">
    <property type="entry name" value="MarR/SlyA-like"/>
</dbReference>
<gene>
    <name evidence="6" type="ORF">IU459_12785</name>
</gene>
<reference evidence="6 7" key="1">
    <citation type="submission" date="2020-10" db="EMBL/GenBank/DDBJ databases">
        <title>Identification of Nocardia species via Next-generation sequencing and recognition of intraspecies genetic diversity.</title>
        <authorList>
            <person name="Li P."/>
            <person name="Li P."/>
            <person name="Lu B."/>
        </authorList>
    </citation>
    <scope>NUCLEOTIDE SEQUENCE [LARGE SCALE GENOMIC DNA]</scope>
    <source>
        <strain evidence="6 7">BJ06-0157</strain>
    </source>
</reference>
<keyword evidence="1" id="KW-0805">Transcription regulation</keyword>
<dbReference type="Proteomes" id="UP000702209">
    <property type="component" value="Unassembled WGS sequence"/>
</dbReference>
<keyword evidence="7" id="KW-1185">Reference proteome</keyword>
<evidence type="ECO:0000313" key="7">
    <source>
        <dbReference type="Proteomes" id="UP000702209"/>
    </source>
</evidence>
<feature type="domain" description="HTH marR-type" evidence="5">
    <location>
        <begin position="1"/>
        <end position="127"/>
    </location>
</feature>
<dbReference type="PANTHER" id="PTHR33164">
    <property type="entry name" value="TRANSCRIPTIONAL REGULATOR, MARR FAMILY"/>
    <property type="match status" value="1"/>
</dbReference>
<dbReference type="InterPro" id="IPR000835">
    <property type="entry name" value="HTH_MarR-typ"/>
</dbReference>
<accession>A0ABS0CP79</accession>
<dbReference type="Gene3D" id="1.10.10.10">
    <property type="entry name" value="Winged helix-like DNA-binding domain superfamily/Winged helix DNA-binding domain"/>
    <property type="match status" value="1"/>
</dbReference>
<dbReference type="PROSITE" id="PS50995">
    <property type="entry name" value="HTH_MARR_2"/>
    <property type="match status" value="1"/>
</dbReference>
<evidence type="ECO:0000259" key="5">
    <source>
        <dbReference type="PROSITE" id="PS50995"/>
    </source>
</evidence>
<sequence>MELLSVSLGAYYGDFTVAAASENLTASQGKALTVLRRGPAAMRALAETLTCDASNVTGIIDRLEKRGLVRREASASDRRVKNLVLTAEGERVTDAIRAKMRATQDGLNRLSDQDRDCLYALLERVFVPGSPHDRLTPDGHRPGTPGATGPFTPMTSI</sequence>
<keyword evidence="3" id="KW-0804">Transcription</keyword>
<dbReference type="SMART" id="SM00347">
    <property type="entry name" value="HTH_MARR"/>
    <property type="match status" value="1"/>
</dbReference>
<dbReference type="SUPFAM" id="SSF46785">
    <property type="entry name" value="Winged helix' DNA-binding domain"/>
    <property type="match status" value="1"/>
</dbReference>
<proteinExistence type="predicted"/>
<dbReference type="InterPro" id="IPR023187">
    <property type="entry name" value="Tscrpt_reg_MarR-type_CS"/>
</dbReference>
<dbReference type="PRINTS" id="PR00598">
    <property type="entry name" value="HTHMARR"/>
</dbReference>
<evidence type="ECO:0000256" key="4">
    <source>
        <dbReference type="SAM" id="MobiDB-lite"/>
    </source>
</evidence>
<evidence type="ECO:0000256" key="2">
    <source>
        <dbReference type="ARBA" id="ARBA00023125"/>
    </source>
</evidence>
<dbReference type="InterPro" id="IPR036390">
    <property type="entry name" value="WH_DNA-bd_sf"/>
</dbReference>
<dbReference type="PANTHER" id="PTHR33164:SF99">
    <property type="entry name" value="MARR FAMILY REGULATORY PROTEIN"/>
    <property type="match status" value="1"/>
</dbReference>
<dbReference type="InterPro" id="IPR036388">
    <property type="entry name" value="WH-like_DNA-bd_sf"/>
</dbReference>
<keyword evidence="2" id="KW-0238">DNA-binding</keyword>
<dbReference type="PROSITE" id="PS01117">
    <property type="entry name" value="HTH_MARR_1"/>
    <property type="match status" value="1"/>
</dbReference>
<dbReference type="EMBL" id="JADLQX010000008">
    <property type="protein sequence ID" value="MBF6298414.1"/>
    <property type="molecule type" value="Genomic_DNA"/>
</dbReference>
<name>A0ABS0CP79_9NOCA</name>
<evidence type="ECO:0000256" key="3">
    <source>
        <dbReference type="ARBA" id="ARBA00023163"/>
    </source>
</evidence>
<dbReference type="Pfam" id="PF01047">
    <property type="entry name" value="MarR"/>
    <property type="match status" value="1"/>
</dbReference>
<feature type="compositionally biased region" description="Basic and acidic residues" evidence="4">
    <location>
        <begin position="131"/>
        <end position="141"/>
    </location>
</feature>
<protein>
    <submittedName>
        <fullName evidence="6">MarR family transcriptional regulator</fullName>
    </submittedName>
</protein>
<feature type="region of interest" description="Disordered" evidence="4">
    <location>
        <begin position="130"/>
        <end position="157"/>
    </location>
</feature>
<evidence type="ECO:0000313" key="6">
    <source>
        <dbReference type="EMBL" id="MBF6298414.1"/>
    </source>
</evidence>
<organism evidence="6 7">
    <name type="scientific">Nocardia amamiensis</name>
    <dbReference type="NCBI Taxonomy" id="404578"/>
    <lineage>
        <taxon>Bacteria</taxon>
        <taxon>Bacillati</taxon>
        <taxon>Actinomycetota</taxon>
        <taxon>Actinomycetes</taxon>
        <taxon>Mycobacteriales</taxon>
        <taxon>Nocardiaceae</taxon>
        <taxon>Nocardia</taxon>
    </lineage>
</organism>
<evidence type="ECO:0000256" key="1">
    <source>
        <dbReference type="ARBA" id="ARBA00023015"/>
    </source>
</evidence>
<feature type="compositionally biased region" description="Low complexity" evidence="4">
    <location>
        <begin position="142"/>
        <end position="157"/>
    </location>
</feature>
<comment type="caution">
    <text evidence="6">The sequence shown here is derived from an EMBL/GenBank/DDBJ whole genome shotgun (WGS) entry which is preliminary data.</text>
</comment>